<name>A0ABU4UQA5_9PSEU</name>
<evidence type="ECO:0000256" key="1">
    <source>
        <dbReference type="SAM" id="Phobius"/>
    </source>
</evidence>
<dbReference type="EMBL" id="JAXAVU010000004">
    <property type="protein sequence ID" value="MDX8141659.1"/>
    <property type="molecule type" value="Genomic_DNA"/>
</dbReference>
<comment type="caution">
    <text evidence="2">The sequence shown here is derived from an EMBL/GenBank/DDBJ whole genome shotgun (WGS) entry which is preliminary data.</text>
</comment>
<evidence type="ECO:0000313" key="2">
    <source>
        <dbReference type="EMBL" id="MDX8141659.1"/>
    </source>
</evidence>
<keyword evidence="3" id="KW-1185">Reference proteome</keyword>
<reference evidence="2 3" key="2">
    <citation type="submission" date="2023-11" db="EMBL/GenBank/DDBJ databases">
        <authorList>
            <person name="Lara A.C."/>
            <person name="Chronakova A."/>
        </authorList>
    </citation>
    <scope>NUCLEOTIDE SEQUENCE [LARGE SCALE GENOMIC DNA]</scope>
    <source>
        <strain evidence="2 3">BCCO 10_0061</strain>
    </source>
</reference>
<accession>A0ABU4UQA5</accession>
<keyword evidence="1" id="KW-0812">Transmembrane</keyword>
<protein>
    <submittedName>
        <fullName evidence="2">Uncharacterized protein</fullName>
    </submittedName>
</protein>
<keyword evidence="1" id="KW-0472">Membrane</keyword>
<keyword evidence="1" id="KW-1133">Transmembrane helix</keyword>
<dbReference type="Proteomes" id="UP001285352">
    <property type="component" value="Unassembled WGS sequence"/>
</dbReference>
<sequence>MNTETNSSPVRNRALLAMLLVGSLAANVTAQAFGLSLFISAAFGLIAIASGVALFSSYRRNRGDARN</sequence>
<dbReference type="RefSeq" id="WP_319973980.1">
    <property type="nucleotide sequence ID" value="NZ_JAXAVU010000004.1"/>
</dbReference>
<reference evidence="2 3" key="1">
    <citation type="submission" date="2023-11" db="EMBL/GenBank/DDBJ databases">
        <title>Lentzea sokolovensis, sp. nov., Lentzea kristufkii, sp. nov., and Lentzea miocenensis, sp. nov., rare actinobacteria from Sokolov Coal Basin, Miocene lacustrine sediment, Czech Republic.</title>
        <authorList>
            <person name="Lara A."/>
            <person name="Kotroba L."/>
            <person name="Nouioui I."/>
            <person name="Neumann-Schaal M."/>
            <person name="Mast Y."/>
            <person name="Chronakova A."/>
        </authorList>
    </citation>
    <scope>NUCLEOTIDE SEQUENCE [LARGE SCALE GENOMIC DNA]</scope>
    <source>
        <strain evidence="2 3">BCCO 10_0061</strain>
    </source>
</reference>
<evidence type="ECO:0000313" key="3">
    <source>
        <dbReference type="Proteomes" id="UP001285352"/>
    </source>
</evidence>
<organism evidence="2 3">
    <name type="scientific">Lentzea sokolovensis</name>
    <dbReference type="NCBI Taxonomy" id="3095429"/>
    <lineage>
        <taxon>Bacteria</taxon>
        <taxon>Bacillati</taxon>
        <taxon>Actinomycetota</taxon>
        <taxon>Actinomycetes</taxon>
        <taxon>Pseudonocardiales</taxon>
        <taxon>Pseudonocardiaceae</taxon>
        <taxon>Lentzea</taxon>
    </lineage>
</organism>
<gene>
    <name evidence="2" type="ORF">SK854_06020</name>
</gene>
<proteinExistence type="predicted"/>
<feature type="transmembrane region" description="Helical" evidence="1">
    <location>
        <begin position="35"/>
        <end position="58"/>
    </location>
</feature>